<reference evidence="1 2" key="1">
    <citation type="submission" date="2017-11" db="EMBL/GenBank/DDBJ databases">
        <title>Draft genome sequence of magnetotactic bacterium Magnetospirillum kuznetsovii LBB-42.</title>
        <authorList>
            <person name="Grouzdev D.S."/>
            <person name="Rysina M.S."/>
            <person name="Baslerov R.V."/>
            <person name="Koziaeva V."/>
        </authorList>
    </citation>
    <scope>NUCLEOTIDE SEQUENCE [LARGE SCALE GENOMIC DNA]</scope>
    <source>
        <strain evidence="1 2">LBB-42</strain>
    </source>
</reference>
<name>A0A364NUH4_9PROT</name>
<dbReference type="InterPro" id="IPR035093">
    <property type="entry name" value="RelE/ParE_toxin_dom_sf"/>
</dbReference>
<evidence type="ECO:0000313" key="2">
    <source>
        <dbReference type="Proteomes" id="UP000251075"/>
    </source>
</evidence>
<dbReference type="SUPFAM" id="SSF143011">
    <property type="entry name" value="RelE-like"/>
    <property type="match status" value="1"/>
</dbReference>
<dbReference type="PANTHER" id="PTHR40266:SF2">
    <property type="entry name" value="TOXIN HIGB-1"/>
    <property type="match status" value="1"/>
</dbReference>
<comment type="caution">
    <text evidence="1">The sequence shown here is derived from an EMBL/GenBank/DDBJ whole genome shotgun (WGS) entry which is preliminary data.</text>
</comment>
<protein>
    <submittedName>
        <fullName evidence="1">Plasmid maintenance system killer protein</fullName>
    </submittedName>
</protein>
<evidence type="ECO:0000313" key="1">
    <source>
        <dbReference type="EMBL" id="RAU20724.1"/>
    </source>
</evidence>
<dbReference type="Pfam" id="PF05015">
    <property type="entry name" value="HigB-like_toxin"/>
    <property type="match status" value="1"/>
</dbReference>
<dbReference type="AlphaFoldDB" id="A0A364NUH4"/>
<accession>A0A364NUH4</accession>
<dbReference type="PANTHER" id="PTHR40266">
    <property type="entry name" value="TOXIN HIGB-1"/>
    <property type="match status" value="1"/>
</dbReference>
<gene>
    <name evidence="1" type="ORF">CU669_16670</name>
</gene>
<dbReference type="InterPro" id="IPR007711">
    <property type="entry name" value="HigB-1"/>
</dbReference>
<organism evidence="1 2">
    <name type="scientific">Paramagnetospirillum kuznetsovii</name>
    <dbReference type="NCBI Taxonomy" id="2053833"/>
    <lineage>
        <taxon>Bacteria</taxon>
        <taxon>Pseudomonadati</taxon>
        <taxon>Pseudomonadota</taxon>
        <taxon>Alphaproteobacteria</taxon>
        <taxon>Rhodospirillales</taxon>
        <taxon>Magnetospirillaceae</taxon>
        <taxon>Paramagnetospirillum</taxon>
    </lineage>
</organism>
<dbReference type="EMBL" id="PGTO01000017">
    <property type="protein sequence ID" value="RAU20724.1"/>
    <property type="molecule type" value="Genomic_DNA"/>
</dbReference>
<dbReference type="OrthoDB" id="9801102at2"/>
<dbReference type="Gene3D" id="3.30.2310.20">
    <property type="entry name" value="RelE-like"/>
    <property type="match status" value="1"/>
</dbReference>
<dbReference type="RefSeq" id="WP_112146730.1">
    <property type="nucleotide sequence ID" value="NZ_PGTO01000017.1"/>
</dbReference>
<dbReference type="Proteomes" id="UP000251075">
    <property type="component" value="Unassembled WGS sequence"/>
</dbReference>
<keyword evidence="2" id="KW-1185">Reference proteome</keyword>
<sequence>MIKFFADKRTKAFFEGTRVPAFAAFARQAERRMATLEAACSMRTLQALPSNRFEALGGDRLGQYSIRINDQWRICFRWEAKEETGPAGDPLDVAGDAVDVEITDYH</sequence>
<proteinExistence type="predicted"/>